<evidence type="ECO:0000256" key="1">
    <source>
        <dbReference type="ARBA" id="ARBA00000385"/>
    </source>
</evidence>
<dbReference type="GO" id="GO:0160148">
    <property type="term" value="F:tRNA pseudouridine(55) synthase activity"/>
    <property type="evidence" value="ECO:0007669"/>
    <property type="project" value="UniProtKB-EC"/>
</dbReference>
<dbReference type="HAMAP" id="MF_01080">
    <property type="entry name" value="TruB_bact"/>
    <property type="match status" value="1"/>
</dbReference>
<dbReference type="OrthoDB" id="9802309at2"/>
<dbReference type="KEGG" id="abae:CL176_05385"/>
<evidence type="ECO:0000256" key="3">
    <source>
        <dbReference type="ARBA" id="ARBA00022694"/>
    </source>
</evidence>
<keyword evidence="9" id="KW-1185">Reference proteome</keyword>
<dbReference type="EMBL" id="CP023434">
    <property type="protein sequence ID" value="AXY25477.1"/>
    <property type="molecule type" value="Genomic_DNA"/>
</dbReference>
<dbReference type="EC" id="5.4.99.25" evidence="5"/>
<dbReference type="NCBIfam" id="TIGR00431">
    <property type="entry name" value="TruB"/>
    <property type="match status" value="1"/>
</dbReference>
<evidence type="ECO:0000256" key="2">
    <source>
        <dbReference type="ARBA" id="ARBA00005642"/>
    </source>
</evidence>
<feature type="domain" description="tRNA pseudouridylate synthase B C-terminal" evidence="7">
    <location>
        <begin position="181"/>
        <end position="239"/>
    </location>
</feature>
<dbReference type="PANTHER" id="PTHR13767:SF2">
    <property type="entry name" value="PSEUDOURIDYLATE SYNTHASE TRUB1"/>
    <property type="match status" value="1"/>
</dbReference>
<dbReference type="GO" id="GO:1990481">
    <property type="term" value="P:mRNA pseudouridine synthesis"/>
    <property type="evidence" value="ECO:0007669"/>
    <property type="project" value="TreeGrafter"/>
</dbReference>
<dbReference type="GO" id="GO:0031119">
    <property type="term" value="P:tRNA pseudouridine synthesis"/>
    <property type="evidence" value="ECO:0007669"/>
    <property type="project" value="UniProtKB-UniRule"/>
</dbReference>
<evidence type="ECO:0000313" key="9">
    <source>
        <dbReference type="Proteomes" id="UP000263232"/>
    </source>
</evidence>
<comment type="function">
    <text evidence="5">Responsible for synthesis of pseudouridine from uracil-55 in the psi GC loop of transfer RNAs.</text>
</comment>
<comment type="catalytic activity">
    <reaction evidence="1 5">
        <text>uridine(55) in tRNA = pseudouridine(55) in tRNA</text>
        <dbReference type="Rhea" id="RHEA:42532"/>
        <dbReference type="Rhea" id="RHEA-COMP:10101"/>
        <dbReference type="Rhea" id="RHEA-COMP:10102"/>
        <dbReference type="ChEBI" id="CHEBI:65314"/>
        <dbReference type="ChEBI" id="CHEBI:65315"/>
        <dbReference type="EC" id="5.4.99.25"/>
    </reaction>
</comment>
<keyword evidence="3 5" id="KW-0819">tRNA processing</keyword>
<dbReference type="RefSeq" id="WP_118990388.1">
    <property type="nucleotide sequence ID" value="NZ_CP023434.1"/>
</dbReference>
<reference evidence="8 9" key="1">
    <citation type="submission" date="2017-09" db="EMBL/GenBank/DDBJ databases">
        <title>Complete genome sequence of Oxytococcus suis strain ZY16052.</title>
        <authorList>
            <person name="Li F."/>
        </authorList>
    </citation>
    <scope>NUCLEOTIDE SEQUENCE [LARGE SCALE GENOMIC DNA]</scope>
    <source>
        <strain evidence="8 9">ZY16052</strain>
    </source>
</reference>
<dbReference type="AlphaFoldDB" id="A0A347WK70"/>
<comment type="similarity">
    <text evidence="2 5">Belongs to the pseudouridine synthase TruB family. Type 1 subfamily.</text>
</comment>
<protein>
    <recommendedName>
        <fullName evidence="5">tRNA pseudouridine synthase B</fullName>
        <ecNumber evidence="5">5.4.99.25</ecNumber>
    </recommendedName>
    <alternativeName>
        <fullName evidence="5">tRNA pseudouridine(55) synthase</fullName>
        <shortName evidence="5">Psi55 synthase</shortName>
    </alternativeName>
    <alternativeName>
        <fullName evidence="5">tRNA pseudouridylate synthase</fullName>
    </alternativeName>
    <alternativeName>
        <fullName evidence="5">tRNA-uridine isomerase</fullName>
    </alternativeName>
</protein>
<accession>A0A347WK70</accession>
<dbReference type="SUPFAM" id="SSF55120">
    <property type="entry name" value="Pseudouridine synthase"/>
    <property type="match status" value="1"/>
</dbReference>
<dbReference type="FunFam" id="3.30.2350.10:FF:000011">
    <property type="entry name" value="tRNA pseudouridine synthase B"/>
    <property type="match status" value="1"/>
</dbReference>
<evidence type="ECO:0000256" key="5">
    <source>
        <dbReference type="HAMAP-Rule" id="MF_01080"/>
    </source>
</evidence>
<dbReference type="CDD" id="cd02573">
    <property type="entry name" value="PseudoU_synth_EcTruB"/>
    <property type="match status" value="1"/>
</dbReference>
<dbReference type="InterPro" id="IPR032819">
    <property type="entry name" value="TruB_C"/>
</dbReference>
<feature type="domain" description="Pseudouridine synthase II N-terminal" evidence="6">
    <location>
        <begin position="24"/>
        <end position="180"/>
    </location>
</feature>
<dbReference type="GO" id="GO:0003723">
    <property type="term" value="F:RNA binding"/>
    <property type="evidence" value="ECO:0007669"/>
    <property type="project" value="InterPro"/>
</dbReference>
<dbReference type="Pfam" id="PF16198">
    <property type="entry name" value="TruB_C_2"/>
    <property type="match status" value="1"/>
</dbReference>
<gene>
    <name evidence="5" type="primary">truB</name>
    <name evidence="8" type="ORF">CL176_05385</name>
</gene>
<dbReference type="PANTHER" id="PTHR13767">
    <property type="entry name" value="TRNA-PSEUDOURIDINE SYNTHASE"/>
    <property type="match status" value="1"/>
</dbReference>
<proteinExistence type="inferred from homology"/>
<keyword evidence="4 5" id="KW-0413">Isomerase</keyword>
<name>A0A347WK70_9LACT</name>
<evidence type="ECO:0000256" key="4">
    <source>
        <dbReference type="ARBA" id="ARBA00023235"/>
    </source>
</evidence>
<dbReference type="Pfam" id="PF01509">
    <property type="entry name" value="TruB_N"/>
    <property type="match status" value="1"/>
</dbReference>
<dbReference type="Gene3D" id="3.30.2350.10">
    <property type="entry name" value="Pseudouridine synthase"/>
    <property type="match status" value="1"/>
</dbReference>
<organism evidence="8 9">
    <name type="scientific">Suicoccus acidiformans</name>
    <dbReference type="NCBI Taxonomy" id="2036206"/>
    <lineage>
        <taxon>Bacteria</taxon>
        <taxon>Bacillati</taxon>
        <taxon>Bacillota</taxon>
        <taxon>Bacilli</taxon>
        <taxon>Lactobacillales</taxon>
        <taxon>Aerococcaceae</taxon>
        <taxon>Suicoccus</taxon>
    </lineage>
</organism>
<evidence type="ECO:0000313" key="8">
    <source>
        <dbReference type="EMBL" id="AXY25477.1"/>
    </source>
</evidence>
<evidence type="ECO:0000259" key="7">
    <source>
        <dbReference type="Pfam" id="PF16198"/>
    </source>
</evidence>
<sequence>MYDGLLPVWKAAGMTSHDVVFKARKILGMKKIGHTGTLDPAVEGVLLLCLGKGTKLVELLMDGEKVYQGEVTFGVSTETEDAEGTVVEEQPVETAIPDETIDQAMQELTGVITQIPPMYSAVKVKGRRLYEYARAGEVVERPKRQVSIDRFERMQPSIYDEQSKMQRTVFMVHCGKGTYIRTLAVDLGRKLGYPAHMSQLIRLSTGGFGKEDAVSLEELAEAVQTGAELPWIQPIETGLKHLPRLDIQGEALIKVRNGQVLEEDYFGATIKEATVVYNDGHAIAIYAPHPSKAGLIKPQKMF</sequence>
<evidence type="ECO:0000259" key="6">
    <source>
        <dbReference type="Pfam" id="PF01509"/>
    </source>
</evidence>
<feature type="active site" description="Nucleophile" evidence="5">
    <location>
        <position position="39"/>
    </location>
</feature>
<dbReference type="InterPro" id="IPR020103">
    <property type="entry name" value="PsdUridine_synth_cat_dom_sf"/>
</dbReference>
<dbReference type="Proteomes" id="UP000263232">
    <property type="component" value="Chromosome"/>
</dbReference>
<dbReference type="InterPro" id="IPR014780">
    <property type="entry name" value="tRNA_psdUridine_synth_TruB"/>
</dbReference>
<dbReference type="InterPro" id="IPR002501">
    <property type="entry name" value="PsdUridine_synth_N"/>
</dbReference>